<evidence type="ECO:0000256" key="9">
    <source>
        <dbReference type="SAM" id="Phobius"/>
    </source>
</evidence>
<feature type="transmembrane region" description="Helical" evidence="9">
    <location>
        <begin position="187"/>
        <end position="208"/>
    </location>
</feature>
<comment type="similarity">
    <text evidence="2">Belongs to the MLO family.</text>
</comment>
<feature type="compositionally biased region" description="Low complexity" evidence="8">
    <location>
        <begin position="241"/>
        <end position="264"/>
    </location>
</feature>
<keyword evidence="4" id="KW-0611">Plant defense</keyword>
<keyword evidence="5 9" id="KW-1133">Transmembrane helix</keyword>
<keyword evidence="3 9" id="KW-0812">Transmembrane</keyword>
<evidence type="ECO:0000256" key="7">
    <source>
        <dbReference type="ARBA" id="ARBA00023265"/>
    </source>
</evidence>
<evidence type="ECO:0008006" key="11">
    <source>
        <dbReference type="Google" id="ProtNLM"/>
    </source>
</evidence>
<comment type="subcellular location">
    <subcellularLocation>
        <location evidence="1">Membrane</location>
        <topology evidence="1">Multi-pass membrane protein</topology>
    </subcellularLocation>
</comment>
<organism evidence="10">
    <name type="scientific">Fagus sylvatica</name>
    <name type="common">Beechnut</name>
    <dbReference type="NCBI Taxonomy" id="28930"/>
    <lineage>
        <taxon>Eukaryota</taxon>
        <taxon>Viridiplantae</taxon>
        <taxon>Streptophyta</taxon>
        <taxon>Embryophyta</taxon>
        <taxon>Tracheophyta</taxon>
        <taxon>Spermatophyta</taxon>
        <taxon>Magnoliopsida</taxon>
        <taxon>eudicotyledons</taxon>
        <taxon>Gunneridae</taxon>
        <taxon>Pentapetalae</taxon>
        <taxon>rosids</taxon>
        <taxon>fabids</taxon>
        <taxon>Fagales</taxon>
        <taxon>Fagaceae</taxon>
        <taxon>Fagus</taxon>
    </lineage>
</organism>
<dbReference type="GO" id="GO:0006952">
    <property type="term" value="P:defense response"/>
    <property type="evidence" value="ECO:0007669"/>
    <property type="project" value="UniProtKB-KW"/>
</dbReference>
<dbReference type="PANTHER" id="PTHR31942:SF57">
    <property type="entry name" value="MLO-LIKE PROTEIN"/>
    <property type="match status" value="1"/>
</dbReference>
<feature type="region of interest" description="Disordered" evidence="8">
    <location>
        <begin position="236"/>
        <end position="270"/>
    </location>
</feature>
<evidence type="ECO:0000256" key="3">
    <source>
        <dbReference type="ARBA" id="ARBA00022692"/>
    </source>
</evidence>
<name>A0A2N9GNA5_FAGSY</name>
<dbReference type="AlphaFoldDB" id="A0A2N9GNA5"/>
<dbReference type="Pfam" id="PF03094">
    <property type="entry name" value="Mlo"/>
    <property type="match status" value="1"/>
</dbReference>
<dbReference type="PANTHER" id="PTHR31942">
    <property type="entry name" value="MLO-LIKE PROTEIN 1"/>
    <property type="match status" value="1"/>
</dbReference>
<reference evidence="10" key="1">
    <citation type="submission" date="2018-02" db="EMBL/GenBank/DDBJ databases">
        <authorList>
            <person name="Cohen D.B."/>
            <person name="Kent A.D."/>
        </authorList>
    </citation>
    <scope>NUCLEOTIDE SEQUENCE</scope>
</reference>
<gene>
    <name evidence="10" type="ORF">FSB_LOCUS28927</name>
</gene>
<evidence type="ECO:0000256" key="1">
    <source>
        <dbReference type="ARBA" id="ARBA00004141"/>
    </source>
</evidence>
<proteinExistence type="inferred from homology"/>
<keyword evidence="7" id="KW-0568">Pathogenesis-related protein</keyword>
<evidence type="ECO:0000256" key="6">
    <source>
        <dbReference type="ARBA" id="ARBA00023136"/>
    </source>
</evidence>
<evidence type="ECO:0000256" key="5">
    <source>
        <dbReference type="ARBA" id="ARBA00022989"/>
    </source>
</evidence>
<evidence type="ECO:0000256" key="4">
    <source>
        <dbReference type="ARBA" id="ARBA00022821"/>
    </source>
</evidence>
<dbReference type="EMBL" id="OIVN01002154">
    <property type="protein sequence ID" value="SPD01045.1"/>
    <property type="molecule type" value="Genomic_DNA"/>
</dbReference>
<protein>
    <recommendedName>
        <fullName evidence="11">MLO-like protein</fullName>
    </recommendedName>
</protein>
<accession>A0A2N9GNA5</accession>
<dbReference type="GO" id="GO:0016020">
    <property type="term" value="C:membrane"/>
    <property type="evidence" value="ECO:0007669"/>
    <property type="project" value="UniProtKB-SubCell"/>
</dbReference>
<evidence type="ECO:0000256" key="2">
    <source>
        <dbReference type="ARBA" id="ARBA00006574"/>
    </source>
</evidence>
<evidence type="ECO:0000313" key="10">
    <source>
        <dbReference type="EMBL" id="SPD01045.1"/>
    </source>
</evidence>
<keyword evidence="6 9" id="KW-0472">Membrane</keyword>
<feature type="transmembrane region" description="Helical" evidence="9">
    <location>
        <begin position="144"/>
        <end position="167"/>
    </location>
</feature>
<evidence type="ECO:0000256" key="8">
    <source>
        <dbReference type="SAM" id="MobiDB-lite"/>
    </source>
</evidence>
<dbReference type="InterPro" id="IPR004326">
    <property type="entry name" value="Mlo"/>
</dbReference>
<sequence>MQVLAVTATKAGKAILNYARRFRLTRQTSFGRRHLKLWSNHPLLLWLVCFARQFSGSISKADYLTLRNGFITANVSEGSNFNFYKLLTRAFDDDFEQIVLVVGTKLEVAITKMCMESSKENTVTRGTFLVKPSNSYFWFGRPEWLLHLLQLNLIQNSFQLAFFIWTWYQYGLRSCFNDKTEDFSIRIAMGMAVQLISSYVTLPLYALVTQMGSSMKKAVFTERIVRGLKNWQKNAKRISSKNRSNSSGHSLNSLTSDTIDTSITGTQKKNRTDYEHLPPLAVMSPSSSATEITEEEVQPANTPNPAITSLSTLEITKEEANPMIITRGTYDGEISFGSSWKAVESSRGTGEISSITEEDDTKLIICLRSPEH</sequence>